<accession>A0A7G2CNV9</accession>
<proteinExistence type="predicted"/>
<dbReference type="VEuPathDB" id="TriTrypDB:ADEAN_000907000"/>
<evidence type="ECO:0000313" key="5">
    <source>
        <dbReference type="Proteomes" id="UP000515908"/>
    </source>
</evidence>
<evidence type="ECO:0000256" key="1">
    <source>
        <dbReference type="SAM" id="MobiDB-lite"/>
    </source>
</evidence>
<feature type="transmembrane region" description="Helical" evidence="2">
    <location>
        <begin position="348"/>
        <end position="375"/>
    </location>
</feature>
<feature type="chain" id="PRO_5028808838" evidence="3">
    <location>
        <begin position="22"/>
        <end position="436"/>
    </location>
</feature>
<dbReference type="SUPFAM" id="SSF57184">
    <property type="entry name" value="Growth factor receptor domain"/>
    <property type="match status" value="1"/>
</dbReference>
<dbReference type="InterPro" id="IPR009030">
    <property type="entry name" value="Growth_fac_rcpt_cys_sf"/>
</dbReference>
<keyword evidence="2" id="KW-0472">Membrane</keyword>
<dbReference type="PANTHER" id="PTHR45756:SF1">
    <property type="entry name" value="PROTEIN KINASE DOMAIN CONTAINING PROTEIN"/>
    <property type="match status" value="1"/>
</dbReference>
<gene>
    <name evidence="4" type="ORF">ADEAN_000907000</name>
</gene>
<name>A0A7G2CNV9_9TRYP</name>
<evidence type="ECO:0000256" key="2">
    <source>
        <dbReference type="SAM" id="Phobius"/>
    </source>
</evidence>
<feature type="signal peptide" evidence="3">
    <location>
        <begin position="1"/>
        <end position="21"/>
    </location>
</feature>
<keyword evidence="2" id="KW-0812">Transmembrane</keyword>
<protein>
    <submittedName>
        <fullName evidence="4">Uncharacterized protein</fullName>
    </submittedName>
</protein>
<reference evidence="4 5" key="1">
    <citation type="submission" date="2020-08" db="EMBL/GenBank/DDBJ databases">
        <authorList>
            <person name="Newling K."/>
            <person name="Davey J."/>
            <person name="Forrester S."/>
        </authorList>
    </citation>
    <scope>NUCLEOTIDE SEQUENCE [LARGE SCALE GENOMIC DNA]</scope>
    <source>
        <strain evidence="5">Crithidia deanei Carvalho (ATCC PRA-265)</strain>
    </source>
</reference>
<feature type="region of interest" description="Disordered" evidence="1">
    <location>
        <begin position="392"/>
        <end position="436"/>
    </location>
</feature>
<dbReference type="Proteomes" id="UP000515908">
    <property type="component" value="Chromosome 21"/>
</dbReference>
<dbReference type="InterPro" id="IPR053215">
    <property type="entry name" value="TKL_Ser/Thr_kinase"/>
</dbReference>
<dbReference type="AlphaFoldDB" id="A0A7G2CNV9"/>
<dbReference type="PANTHER" id="PTHR45756">
    <property type="entry name" value="PALMITOYLTRANSFERASE"/>
    <property type="match status" value="1"/>
</dbReference>
<organism evidence="4 5">
    <name type="scientific">Angomonas deanei</name>
    <dbReference type="NCBI Taxonomy" id="59799"/>
    <lineage>
        <taxon>Eukaryota</taxon>
        <taxon>Discoba</taxon>
        <taxon>Euglenozoa</taxon>
        <taxon>Kinetoplastea</taxon>
        <taxon>Metakinetoplastina</taxon>
        <taxon>Trypanosomatida</taxon>
        <taxon>Trypanosomatidae</taxon>
        <taxon>Strigomonadinae</taxon>
        <taxon>Angomonas</taxon>
    </lineage>
</organism>
<dbReference type="EMBL" id="LR877165">
    <property type="protein sequence ID" value="CAD2221538.1"/>
    <property type="molecule type" value="Genomic_DNA"/>
</dbReference>
<keyword evidence="3" id="KW-0732">Signal</keyword>
<feature type="compositionally biased region" description="Low complexity" evidence="1">
    <location>
        <begin position="420"/>
        <end position="436"/>
    </location>
</feature>
<keyword evidence="2" id="KW-1133">Transmembrane helix</keyword>
<evidence type="ECO:0000256" key="3">
    <source>
        <dbReference type="SAM" id="SignalP"/>
    </source>
</evidence>
<evidence type="ECO:0000313" key="4">
    <source>
        <dbReference type="EMBL" id="CAD2221538.1"/>
    </source>
</evidence>
<sequence>MRLLSLFVFLVLLLWSSVCHAVDCRSSYIYSDQFCKDRCLTCSSTMTYDRFLGECRCGNAVARPNPATYDPNCEAVLYTLQSVVCDVYDFSPYFMKCYRCKSGYALADPASPSTAIAFSDLCVPSILHCKRHTASYTCEQCGSGSTLSNDSKACVTPIPNCVSQRADGTCIECSSGYVPAFNFFGCAAPKPNCETYFPEGTCQSCISGYAPTFDGGACVTTIANCGTYNTDGTCRSCNNGYSLTYDNKGCVPSLPSCGTYNTDGSCRECAVDYSFSTNGERCVECRMRNCKSCDVSNVCVHCDDGFGVSDSGTCVVCVDTNCKRCTDNGNTCLEYVKDAGKKGSGVPWWVYFSVVVAAILIIGWIVYFIVALCTFDAIEDLRSTSKYWQYHPAPGTSEGSAEETRQGRTSAREGSESDSESASVSVSSDDSGYSSN</sequence>
<keyword evidence="5" id="KW-1185">Reference proteome</keyword>
<feature type="compositionally biased region" description="Basic and acidic residues" evidence="1">
    <location>
        <begin position="402"/>
        <end position="415"/>
    </location>
</feature>